<evidence type="ECO:0000256" key="1">
    <source>
        <dbReference type="ARBA" id="ARBA00022737"/>
    </source>
</evidence>
<evidence type="ECO:0000313" key="4">
    <source>
        <dbReference type="EMBL" id="KAF7375587.1"/>
    </source>
</evidence>
<accession>A0A8H6ZDC5</accession>
<organism evidence="4 5">
    <name type="scientific">Mycena sanguinolenta</name>
    <dbReference type="NCBI Taxonomy" id="230812"/>
    <lineage>
        <taxon>Eukaryota</taxon>
        <taxon>Fungi</taxon>
        <taxon>Dikarya</taxon>
        <taxon>Basidiomycota</taxon>
        <taxon>Agaricomycotina</taxon>
        <taxon>Agaricomycetes</taxon>
        <taxon>Agaricomycetidae</taxon>
        <taxon>Agaricales</taxon>
        <taxon>Marasmiineae</taxon>
        <taxon>Mycenaceae</taxon>
        <taxon>Mycena</taxon>
    </lineage>
</organism>
<dbReference type="Gene3D" id="3.40.50.300">
    <property type="entry name" value="P-loop containing nucleotide triphosphate hydrolases"/>
    <property type="match status" value="1"/>
</dbReference>
<keyword evidence="1" id="KW-0677">Repeat</keyword>
<feature type="domain" description="Nephrocystin 3-like N-terminal" evidence="3">
    <location>
        <begin position="97"/>
        <end position="254"/>
    </location>
</feature>
<evidence type="ECO:0000256" key="2">
    <source>
        <dbReference type="SAM" id="MobiDB-lite"/>
    </source>
</evidence>
<evidence type="ECO:0000259" key="3">
    <source>
        <dbReference type="Pfam" id="PF24883"/>
    </source>
</evidence>
<keyword evidence="5" id="KW-1185">Reference proteome</keyword>
<reference evidence="4" key="1">
    <citation type="submission" date="2020-05" db="EMBL/GenBank/DDBJ databases">
        <title>Mycena genomes resolve the evolution of fungal bioluminescence.</title>
        <authorList>
            <person name="Tsai I.J."/>
        </authorList>
    </citation>
    <scope>NUCLEOTIDE SEQUENCE</scope>
    <source>
        <strain evidence="4">160909Yilan</strain>
    </source>
</reference>
<sequence>MSQGGQTINNYISGGRGGPGGESHGKGAGGSGGHGIGPRLSFDMWTGGNLTVNNNHDEIQRIDILHNTVALAAIYDSVESFPQPRCHPETRTRMLEDLREWALDADPENTILWLWGPAGAGKSAIMQTLAGQLQDAGRLGGCFFFKRGHATRGNAKTLFATIAYQLALSIPWLELPISQAVRKDPSIVVRSIRTQMDKLISEPCRSHQNWDSTTIMIDGLDECEGHWFQEEILHAIRNLSSDHPTFFRFIIASRPEPNIREVFDSPIYSGSYRSFNVEQSFDDVRTYLCDMFSRIHRQHYTMARIPSPWPSPDVLEKLVTMSSGHFIYASTIIKFIDDKSYRPTDRLTVVLDVNETGSESAFDALDQLYMTILCSAPRQPELIPILCAFANFDLTVATIDHLFGLEDGDARLLLRGLHSVLDVPPDDESRISSYHASFLDFLNNSRRSQNFCAATPDHRVDLARYMLKFCAGQYTKGLVGLFGFGTLQQNLIPFLISLPSSAGLWPELRRMSPDYIFALNSDLQCMPSWLRKGPSAPDDLIKLWEEYACLSSFTKRVAWASLKSKPIIPVRNIGSPVPLNPDIFQVLAIMASIATPLWRVRVLLDITWDELRNIICSCPVIDRDDPGLEVLPGSVIRTSFSGDIPLWAARDAALRCIRTMVKNHLQPGSPRSVMEEHMPHTLGYEIPYLVRLSPPCPVLYRELWSMPPALIQSTFDGGESDHSSHFQVA</sequence>
<dbReference type="EMBL" id="JACAZH010000002">
    <property type="protein sequence ID" value="KAF7375587.1"/>
    <property type="molecule type" value="Genomic_DNA"/>
</dbReference>
<dbReference type="SUPFAM" id="SSF52540">
    <property type="entry name" value="P-loop containing nucleoside triphosphate hydrolases"/>
    <property type="match status" value="1"/>
</dbReference>
<proteinExistence type="predicted"/>
<dbReference type="OrthoDB" id="5967843at2759"/>
<dbReference type="InterPro" id="IPR027417">
    <property type="entry name" value="P-loop_NTPase"/>
</dbReference>
<dbReference type="PANTHER" id="PTHR10039:SF14">
    <property type="entry name" value="NACHT DOMAIN-CONTAINING PROTEIN"/>
    <property type="match status" value="1"/>
</dbReference>
<dbReference type="AlphaFoldDB" id="A0A8H6ZDC5"/>
<protein>
    <submittedName>
        <fullName evidence="4">Putative nwd2 protein</fullName>
    </submittedName>
</protein>
<dbReference type="PANTHER" id="PTHR10039">
    <property type="entry name" value="AMELOGENIN"/>
    <property type="match status" value="1"/>
</dbReference>
<dbReference type="InterPro" id="IPR056884">
    <property type="entry name" value="NPHP3-like_N"/>
</dbReference>
<feature type="region of interest" description="Disordered" evidence="2">
    <location>
        <begin position="1"/>
        <end position="35"/>
    </location>
</feature>
<name>A0A8H6ZDC5_9AGAR</name>
<dbReference type="Proteomes" id="UP000623467">
    <property type="component" value="Unassembled WGS sequence"/>
</dbReference>
<dbReference type="Pfam" id="PF24883">
    <property type="entry name" value="NPHP3_N"/>
    <property type="match status" value="1"/>
</dbReference>
<comment type="caution">
    <text evidence="4">The sequence shown here is derived from an EMBL/GenBank/DDBJ whole genome shotgun (WGS) entry which is preliminary data.</text>
</comment>
<feature type="compositionally biased region" description="Polar residues" evidence="2">
    <location>
        <begin position="1"/>
        <end position="12"/>
    </location>
</feature>
<gene>
    <name evidence="4" type="ORF">MSAN_00447200</name>
</gene>
<feature type="compositionally biased region" description="Gly residues" evidence="2">
    <location>
        <begin position="14"/>
        <end position="35"/>
    </location>
</feature>
<evidence type="ECO:0000313" key="5">
    <source>
        <dbReference type="Proteomes" id="UP000623467"/>
    </source>
</evidence>